<dbReference type="Proteomes" id="UP001331761">
    <property type="component" value="Unassembled WGS sequence"/>
</dbReference>
<accession>A0AAN8FPB8</accession>
<dbReference type="PANTHER" id="PTHR46955:SF3">
    <property type="entry name" value="G_PROTEIN_RECEP_F1_2 DOMAIN-CONTAINING PROTEIN"/>
    <property type="match status" value="1"/>
</dbReference>
<protein>
    <submittedName>
        <fullName evidence="2">Uncharacterized protein</fullName>
    </submittedName>
</protein>
<dbReference type="PANTHER" id="PTHR46955">
    <property type="entry name" value="PROTEIN CBG01349-RELATED"/>
    <property type="match status" value="1"/>
</dbReference>
<keyword evidence="3" id="KW-1185">Reference proteome</keyword>
<keyword evidence="1" id="KW-0472">Membrane</keyword>
<dbReference type="SUPFAM" id="SSF81321">
    <property type="entry name" value="Family A G protein-coupled receptor-like"/>
    <property type="match status" value="1"/>
</dbReference>
<dbReference type="EMBL" id="WIXE01003413">
    <property type="protein sequence ID" value="KAK5983976.1"/>
    <property type="molecule type" value="Genomic_DNA"/>
</dbReference>
<dbReference type="Pfam" id="PF10316">
    <property type="entry name" value="7TM_GPCR_Srbc"/>
    <property type="match status" value="1"/>
</dbReference>
<dbReference type="InterPro" id="IPR052322">
    <property type="entry name" value="Mito_rRNA_Mtase_NSUN4"/>
</dbReference>
<evidence type="ECO:0000313" key="2">
    <source>
        <dbReference type="EMBL" id="KAK5983976.1"/>
    </source>
</evidence>
<sequence>MAPFFIWSVGAFIFALFLALIDWLVLQLTVTIRPVPGCSSFGCFTNEVFREYWGLSNMIMNLLSCILTVVIIYYLVKRSKTISEADHMEQQNRNIIDKSANRVSLYILLVSALIGVVPGCLNGFSTVIGIPILEEISFFVGTCATLSGLSHSLIFAMAHRDIKYQIQKKILCRKSGSSGGFEGNSMVSNLRPAWSIRPRMSMMNRSVP</sequence>
<dbReference type="InterPro" id="IPR019420">
    <property type="entry name" value="7TM_GPCR_serpentine_rcpt_Srbc"/>
</dbReference>
<comment type="caution">
    <text evidence="2">The sequence shown here is derived from an EMBL/GenBank/DDBJ whole genome shotgun (WGS) entry which is preliminary data.</text>
</comment>
<dbReference type="Gene3D" id="1.20.1070.10">
    <property type="entry name" value="Rhodopsin 7-helix transmembrane proteins"/>
    <property type="match status" value="1"/>
</dbReference>
<evidence type="ECO:0000256" key="1">
    <source>
        <dbReference type="SAM" id="Phobius"/>
    </source>
</evidence>
<name>A0AAN8FPB8_TRICO</name>
<feature type="transmembrane region" description="Helical" evidence="1">
    <location>
        <begin position="103"/>
        <end position="124"/>
    </location>
</feature>
<keyword evidence="1" id="KW-0812">Transmembrane</keyword>
<dbReference type="AlphaFoldDB" id="A0AAN8FPB8"/>
<proteinExistence type="predicted"/>
<reference evidence="2 3" key="1">
    <citation type="submission" date="2019-10" db="EMBL/GenBank/DDBJ databases">
        <title>Assembly and Annotation for the nematode Trichostrongylus colubriformis.</title>
        <authorList>
            <person name="Martin J."/>
        </authorList>
    </citation>
    <scope>NUCLEOTIDE SEQUENCE [LARGE SCALE GENOMIC DNA]</scope>
    <source>
        <strain evidence="2">G859</strain>
        <tissue evidence="2">Whole worm</tissue>
    </source>
</reference>
<evidence type="ECO:0000313" key="3">
    <source>
        <dbReference type="Proteomes" id="UP001331761"/>
    </source>
</evidence>
<gene>
    <name evidence="2" type="ORF">GCK32_008214</name>
</gene>
<keyword evidence="1" id="KW-1133">Transmembrane helix</keyword>
<feature type="transmembrane region" description="Helical" evidence="1">
    <location>
        <begin position="58"/>
        <end position="76"/>
    </location>
</feature>
<feature type="transmembrane region" description="Helical" evidence="1">
    <location>
        <begin position="5"/>
        <end position="26"/>
    </location>
</feature>
<organism evidence="2 3">
    <name type="scientific">Trichostrongylus colubriformis</name>
    <name type="common">Black scour worm</name>
    <dbReference type="NCBI Taxonomy" id="6319"/>
    <lineage>
        <taxon>Eukaryota</taxon>
        <taxon>Metazoa</taxon>
        <taxon>Ecdysozoa</taxon>
        <taxon>Nematoda</taxon>
        <taxon>Chromadorea</taxon>
        <taxon>Rhabditida</taxon>
        <taxon>Rhabditina</taxon>
        <taxon>Rhabditomorpha</taxon>
        <taxon>Strongyloidea</taxon>
        <taxon>Trichostrongylidae</taxon>
        <taxon>Trichostrongylus</taxon>
    </lineage>
</organism>
<feature type="transmembrane region" description="Helical" evidence="1">
    <location>
        <begin position="136"/>
        <end position="158"/>
    </location>
</feature>